<comment type="similarity">
    <text evidence="1 2">Belongs to the enoyl-CoA hydratase/isomerase family.</text>
</comment>
<dbReference type="Pfam" id="PF00378">
    <property type="entry name" value="ECH_1"/>
    <property type="match status" value="1"/>
</dbReference>
<evidence type="ECO:0008006" key="5">
    <source>
        <dbReference type="Google" id="ProtNLM"/>
    </source>
</evidence>
<dbReference type="RefSeq" id="WP_020865127.1">
    <property type="nucleotide sequence ID" value="NZ_CP085193.1"/>
</dbReference>
<name>A0A0A0N4T7_STRRN</name>
<dbReference type="Gene3D" id="3.90.226.10">
    <property type="entry name" value="2-enoyl-CoA Hydratase, Chain A, domain 1"/>
    <property type="match status" value="1"/>
</dbReference>
<dbReference type="EMBL" id="QYCY01000002">
    <property type="protein sequence ID" value="RLV76190.1"/>
    <property type="molecule type" value="Genomic_DNA"/>
</dbReference>
<dbReference type="Proteomes" id="UP000281594">
    <property type="component" value="Unassembled WGS sequence"/>
</dbReference>
<dbReference type="KEGG" id="src:M271_00460"/>
<dbReference type="Gene3D" id="1.10.12.10">
    <property type="entry name" value="Lyase 2-enoyl-coa Hydratase, Chain A, domain 2"/>
    <property type="match status" value="1"/>
</dbReference>
<dbReference type="CDD" id="cd06558">
    <property type="entry name" value="crotonase-like"/>
    <property type="match status" value="1"/>
</dbReference>
<gene>
    <name evidence="3" type="ORF">D3C57_143230</name>
</gene>
<dbReference type="HOGENOM" id="CLU_009834_7_2_11"/>
<dbReference type="InterPro" id="IPR029045">
    <property type="entry name" value="ClpP/crotonase-like_dom_sf"/>
</dbReference>
<dbReference type="STRING" id="1343740.M271_00460"/>
<dbReference type="InterPro" id="IPR001753">
    <property type="entry name" value="Enoyl-CoA_hydra/iso"/>
</dbReference>
<evidence type="ECO:0000313" key="4">
    <source>
        <dbReference type="Proteomes" id="UP000281594"/>
    </source>
</evidence>
<evidence type="ECO:0000256" key="2">
    <source>
        <dbReference type="RuleBase" id="RU003707"/>
    </source>
</evidence>
<accession>A0A0A0N4T7</accession>
<dbReference type="PROSITE" id="PS00166">
    <property type="entry name" value="ENOYL_COA_HYDRATASE"/>
    <property type="match status" value="1"/>
</dbReference>
<protein>
    <recommendedName>
        <fullName evidence="5">Enoyl-CoA hydratase</fullName>
    </recommendedName>
</protein>
<dbReference type="PANTHER" id="PTHR43802:SF1">
    <property type="entry name" value="IP11341P-RELATED"/>
    <property type="match status" value="1"/>
</dbReference>
<comment type="caution">
    <text evidence="3">The sequence shown here is derived from an EMBL/GenBank/DDBJ whole genome shotgun (WGS) entry which is preliminary data.</text>
</comment>
<dbReference type="SUPFAM" id="SSF52096">
    <property type="entry name" value="ClpP/crotonase"/>
    <property type="match status" value="1"/>
</dbReference>
<dbReference type="InterPro" id="IPR014748">
    <property type="entry name" value="Enoyl-CoA_hydra_C"/>
</dbReference>
<proteinExistence type="inferred from homology"/>
<evidence type="ECO:0000313" key="3">
    <source>
        <dbReference type="EMBL" id="RLV76190.1"/>
    </source>
</evidence>
<evidence type="ECO:0000256" key="1">
    <source>
        <dbReference type="ARBA" id="ARBA00005254"/>
    </source>
</evidence>
<dbReference type="GO" id="GO:0003824">
    <property type="term" value="F:catalytic activity"/>
    <property type="evidence" value="ECO:0007669"/>
    <property type="project" value="InterPro"/>
</dbReference>
<dbReference type="eggNOG" id="COG1024">
    <property type="taxonomic scope" value="Bacteria"/>
</dbReference>
<sequence length="262" mass="28406">MAMADLEYSVQEHIATILLNRPHRKNAFTLDMVDAWADALRRAEDDPAVRAIVVTGTGGAFCSGVDLSAFKGEQRDPLGEKELLTRRVHRVALTLEDVSKPVLAAVDGPAVGAGMDMALLCDIRFASRTARFSEGYIKVGLVPGDGGCWLLPRAVGTSTALRLLWTGDFVEADEARRIGLVEEVYEADDLLDAVYAFATRLAERPPAAIQTIKRAVRQGAGHDLRTALDLISSHQAVITSTRDSAEAYAAFREKRPGVFTGR</sequence>
<dbReference type="AlphaFoldDB" id="A0A0A0N4T7"/>
<dbReference type="InterPro" id="IPR018376">
    <property type="entry name" value="Enoyl-CoA_hyd/isom_CS"/>
</dbReference>
<dbReference type="PANTHER" id="PTHR43802">
    <property type="entry name" value="ENOYL-COA HYDRATASE"/>
    <property type="match status" value="1"/>
</dbReference>
<reference evidence="3 4" key="1">
    <citation type="journal article" date="2018" name="J. Biol. Chem.">
        <title>Discovery of the actinoplanic acid pathway in Streptomyces rapamycinicus reveals a genetically conserved synergism with rapamycin.</title>
        <authorList>
            <person name="Mrak P."/>
            <person name="Krastel P."/>
            <person name="Pivk Lukancic P."/>
            <person name="Tao J."/>
            <person name="Pistorius D."/>
            <person name="Moore C.M."/>
        </authorList>
    </citation>
    <scope>NUCLEOTIDE SEQUENCE [LARGE SCALE GENOMIC DNA]</scope>
    <source>
        <strain evidence="3 4">NRRL 5491</strain>
    </source>
</reference>
<organism evidence="3 4">
    <name type="scientific">Streptomyces rapamycinicus (strain ATCC 29253 / DSM 41530 / NRRL 5491 / AYB-994)</name>
    <name type="common">Streptomyces hygroscopicus (strain ATCC 29253)</name>
    <dbReference type="NCBI Taxonomy" id="1343740"/>
    <lineage>
        <taxon>Bacteria</taxon>
        <taxon>Bacillati</taxon>
        <taxon>Actinomycetota</taxon>
        <taxon>Actinomycetes</taxon>
        <taxon>Kitasatosporales</taxon>
        <taxon>Streptomycetaceae</taxon>
        <taxon>Streptomyces</taxon>
        <taxon>Streptomyces violaceusniger group</taxon>
    </lineage>
</organism>